<dbReference type="PROSITE" id="PS51257">
    <property type="entry name" value="PROKAR_LIPOPROTEIN"/>
    <property type="match status" value="1"/>
</dbReference>
<dbReference type="KEGG" id="cheb:HH215_10100"/>
<sequence>MLNIARKAAITTGAAMLFIGTQGCQLISTSLPADKAFAMSASALSGSERYGFAGEVSVLDPGGFVGGRAAFEGEVTMHGKLSMQWKSNSSATMEVNSQQTTAYRPLQLLESIKGDSATITYAEKPVPNQPVRMQIKLDDTVARDRLAQVLRDDFALLRADNGLLRGDPAKAEQILLAANKRLEEALSTLEVTTVCQWTADPKSWFPSQLKEESTLSYRWNGKPYKEKRISETNFSLKG</sequence>
<name>A0A7Z2VI67_9BACL</name>
<dbReference type="AlphaFoldDB" id="A0A7Z2VI67"/>
<evidence type="ECO:0000313" key="1">
    <source>
        <dbReference type="EMBL" id="QJD83499.1"/>
    </source>
</evidence>
<proteinExistence type="predicted"/>
<accession>A0A7Z2VI67</accession>
<dbReference type="EMBL" id="CP051680">
    <property type="protein sequence ID" value="QJD83499.1"/>
    <property type="molecule type" value="Genomic_DNA"/>
</dbReference>
<protein>
    <submittedName>
        <fullName evidence="1">Uncharacterized protein</fullName>
    </submittedName>
</protein>
<dbReference type="RefSeq" id="WP_169279789.1">
    <property type="nucleotide sequence ID" value="NZ_CP051680.1"/>
</dbReference>
<keyword evidence="2" id="KW-1185">Reference proteome</keyword>
<evidence type="ECO:0000313" key="2">
    <source>
        <dbReference type="Proteomes" id="UP000502248"/>
    </source>
</evidence>
<reference evidence="1 2" key="1">
    <citation type="submission" date="2020-04" db="EMBL/GenBank/DDBJ databases">
        <title>Genome sequencing of novel species.</title>
        <authorList>
            <person name="Heo J."/>
            <person name="Kim S.-J."/>
            <person name="Kim J.-S."/>
            <person name="Hong S.-B."/>
            <person name="Kwon S.-W."/>
        </authorList>
    </citation>
    <scope>NUCLEOTIDE SEQUENCE [LARGE SCALE GENOMIC DNA]</scope>
    <source>
        <strain evidence="1 2">MFER-1</strain>
    </source>
</reference>
<dbReference type="Proteomes" id="UP000502248">
    <property type="component" value="Chromosome"/>
</dbReference>
<gene>
    <name evidence="1" type="ORF">HH215_10100</name>
</gene>
<organism evidence="1 2">
    <name type="scientific">Cohnella herbarum</name>
    <dbReference type="NCBI Taxonomy" id="2728023"/>
    <lineage>
        <taxon>Bacteria</taxon>
        <taxon>Bacillati</taxon>
        <taxon>Bacillota</taxon>
        <taxon>Bacilli</taxon>
        <taxon>Bacillales</taxon>
        <taxon>Paenibacillaceae</taxon>
        <taxon>Cohnella</taxon>
    </lineage>
</organism>